<organism evidence="2 3">
    <name type="scientific">Williamsia phyllosphaerae</name>
    <dbReference type="NCBI Taxonomy" id="885042"/>
    <lineage>
        <taxon>Bacteria</taxon>
        <taxon>Bacillati</taxon>
        <taxon>Actinomycetota</taxon>
        <taxon>Actinomycetes</taxon>
        <taxon>Mycobacteriales</taxon>
        <taxon>Nocardiaceae</taxon>
        <taxon>Williamsia</taxon>
    </lineage>
</organism>
<accession>A0ABQ1UQQ1</accession>
<comment type="caution">
    <text evidence="2">The sequence shown here is derived from an EMBL/GenBank/DDBJ whole genome shotgun (WGS) entry which is preliminary data.</text>
</comment>
<evidence type="ECO:0000313" key="2">
    <source>
        <dbReference type="EMBL" id="GGF22993.1"/>
    </source>
</evidence>
<keyword evidence="3" id="KW-1185">Reference proteome</keyword>
<dbReference type="RefSeq" id="WP_188488987.1">
    <property type="nucleotide sequence ID" value="NZ_BMCS01000001.1"/>
</dbReference>
<dbReference type="Proteomes" id="UP000632454">
    <property type="component" value="Unassembled WGS sequence"/>
</dbReference>
<keyword evidence="1" id="KW-1133">Transmembrane helix</keyword>
<feature type="transmembrane region" description="Helical" evidence="1">
    <location>
        <begin position="7"/>
        <end position="29"/>
    </location>
</feature>
<reference evidence="3" key="1">
    <citation type="journal article" date="2019" name="Int. J. Syst. Evol. Microbiol.">
        <title>The Global Catalogue of Microorganisms (GCM) 10K type strain sequencing project: providing services to taxonomists for standard genome sequencing and annotation.</title>
        <authorList>
            <consortium name="The Broad Institute Genomics Platform"/>
            <consortium name="The Broad Institute Genome Sequencing Center for Infectious Disease"/>
            <person name="Wu L."/>
            <person name="Ma J."/>
        </authorList>
    </citation>
    <scope>NUCLEOTIDE SEQUENCE [LARGE SCALE GENOMIC DNA]</scope>
    <source>
        <strain evidence="3">CCM 7855</strain>
    </source>
</reference>
<protein>
    <submittedName>
        <fullName evidence="2">Uncharacterized protein</fullName>
    </submittedName>
</protein>
<evidence type="ECO:0000256" key="1">
    <source>
        <dbReference type="SAM" id="Phobius"/>
    </source>
</evidence>
<sequence length="245" mass="25718">MADTRSRALIAVGVVTAVVVALGITVLLVSRDNGSTVDVPTGDPPSARGATYSLDFGRTGASTTVAPGLREFRIGDLSAPARVVDGALSQGTTETAGATYFEREGRTPYSGIGVTASPPDGPGDSAAVLILADNTIPQDARVSPRPNVLAHLVIQADGWELGVWEQASPTLQVVAAGRFPVSPGAPASYELEWTGRTVRVHQPDGTVKNVTDDRFAVGVPRFATWELFQEGPGAESTRIRAWWAR</sequence>
<evidence type="ECO:0000313" key="3">
    <source>
        <dbReference type="Proteomes" id="UP000632454"/>
    </source>
</evidence>
<name>A0ABQ1UQQ1_9NOCA</name>
<keyword evidence="1" id="KW-0812">Transmembrane</keyword>
<keyword evidence="1" id="KW-0472">Membrane</keyword>
<dbReference type="EMBL" id="BMCS01000001">
    <property type="protein sequence ID" value="GGF22993.1"/>
    <property type="molecule type" value="Genomic_DNA"/>
</dbReference>
<proteinExistence type="predicted"/>
<gene>
    <name evidence="2" type="ORF">GCM10007298_18660</name>
</gene>